<keyword evidence="3" id="KW-0597">Phosphoprotein</keyword>
<accession>A0A7W8ZIA5</accession>
<dbReference type="AlphaFoldDB" id="A0A7W8ZIA5"/>
<dbReference type="InterPro" id="IPR036097">
    <property type="entry name" value="HisK_dim/P_sf"/>
</dbReference>
<sequence>MKKNDSDELIIANREIAFQNEEKEDRAAELVIANKELLFQNEEKENRAAELIIANKELAFQNQEKENRAAELIIANKELAFQNQEKENRAAELIIANKELAFQNQEKEKRAEELIIANRELKNAEDDIRKLNDELEQKVIERTEQLESVNKELESFSYSVSHDLRAPIRAINGYTKIIVEDYAEKFDEDGIKILQSIINNSKKMGLLIDDLLAFSKLGRKQVTVSEINMTDLVNAVREELVFEDAENIPEFEMGHLPSASGDKSLIKQVWINLVSNAIKYSRHQIKTNIEIGAYTKDNLEIYYVKDKGAGFDMQYYDKLFGVFQRLHSQEEFEGTGIGLAIVQKIVHRHNGTVWAESKLNEGSCFYFSLPGINH</sequence>
<dbReference type="GO" id="GO:0000156">
    <property type="term" value="F:phosphorelay response regulator activity"/>
    <property type="evidence" value="ECO:0007669"/>
    <property type="project" value="TreeGrafter"/>
</dbReference>
<keyword evidence="5 8" id="KW-0418">Kinase</keyword>
<evidence type="ECO:0000256" key="2">
    <source>
        <dbReference type="ARBA" id="ARBA00012438"/>
    </source>
</evidence>
<dbReference type="SMART" id="SM00388">
    <property type="entry name" value="HisKA"/>
    <property type="match status" value="1"/>
</dbReference>
<dbReference type="SUPFAM" id="SSF55874">
    <property type="entry name" value="ATPase domain of HSP90 chaperone/DNA topoisomerase II/histidine kinase"/>
    <property type="match status" value="1"/>
</dbReference>
<comment type="catalytic activity">
    <reaction evidence="1">
        <text>ATP + protein L-histidine = ADP + protein N-phospho-L-histidine.</text>
        <dbReference type="EC" id="2.7.13.3"/>
    </reaction>
</comment>
<dbReference type="InterPro" id="IPR036890">
    <property type="entry name" value="HATPase_C_sf"/>
</dbReference>
<evidence type="ECO:0000313" key="9">
    <source>
        <dbReference type="Proteomes" id="UP000537204"/>
    </source>
</evidence>
<dbReference type="PRINTS" id="PR00344">
    <property type="entry name" value="BCTRLSENSOR"/>
</dbReference>
<dbReference type="InterPro" id="IPR005467">
    <property type="entry name" value="His_kinase_dom"/>
</dbReference>
<dbReference type="PANTHER" id="PTHR42878">
    <property type="entry name" value="TWO-COMPONENT HISTIDINE KINASE"/>
    <property type="match status" value="1"/>
</dbReference>
<dbReference type="GO" id="GO:0000155">
    <property type="term" value="F:phosphorelay sensor kinase activity"/>
    <property type="evidence" value="ECO:0007669"/>
    <property type="project" value="InterPro"/>
</dbReference>
<evidence type="ECO:0000313" key="8">
    <source>
        <dbReference type="EMBL" id="MBB5634430.1"/>
    </source>
</evidence>
<dbReference type="FunFam" id="1.10.287.130:FF:000070">
    <property type="entry name" value="Histidine kinase sensor protein"/>
    <property type="match status" value="1"/>
</dbReference>
<dbReference type="RefSeq" id="WP_221300645.1">
    <property type="nucleotide sequence ID" value="NZ_JACHCD010000002.1"/>
</dbReference>
<evidence type="ECO:0000256" key="5">
    <source>
        <dbReference type="ARBA" id="ARBA00022777"/>
    </source>
</evidence>
<dbReference type="CDD" id="cd00082">
    <property type="entry name" value="HisKA"/>
    <property type="match status" value="1"/>
</dbReference>
<keyword evidence="4" id="KW-0808">Transferase</keyword>
<dbReference type="SMART" id="SM00387">
    <property type="entry name" value="HATPase_c"/>
    <property type="match status" value="1"/>
</dbReference>
<proteinExistence type="predicted"/>
<dbReference type="Gene3D" id="1.10.287.130">
    <property type="match status" value="1"/>
</dbReference>
<feature type="domain" description="Histidine kinase" evidence="7">
    <location>
        <begin position="159"/>
        <end position="373"/>
    </location>
</feature>
<protein>
    <recommendedName>
        <fullName evidence="2">histidine kinase</fullName>
        <ecNumber evidence="2">2.7.13.3</ecNumber>
    </recommendedName>
</protein>
<reference evidence="8 9" key="1">
    <citation type="submission" date="2020-08" db="EMBL/GenBank/DDBJ databases">
        <title>Genomic Encyclopedia of Type Strains, Phase IV (KMG-V): Genome sequencing to study the core and pangenomes of soil and plant-associated prokaryotes.</title>
        <authorList>
            <person name="Whitman W."/>
        </authorList>
    </citation>
    <scope>NUCLEOTIDE SEQUENCE [LARGE SCALE GENOMIC DNA]</scope>
    <source>
        <strain evidence="8 9">S3M1</strain>
    </source>
</reference>
<evidence type="ECO:0000259" key="7">
    <source>
        <dbReference type="PROSITE" id="PS50109"/>
    </source>
</evidence>
<gene>
    <name evidence="8" type="ORF">HDE68_000315</name>
</gene>
<dbReference type="GO" id="GO:0007234">
    <property type="term" value="P:osmosensory signaling via phosphorelay pathway"/>
    <property type="evidence" value="ECO:0007669"/>
    <property type="project" value="TreeGrafter"/>
</dbReference>
<keyword evidence="6" id="KW-0175">Coiled coil</keyword>
<evidence type="ECO:0000256" key="4">
    <source>
        <dbReference type="ARBA" id="ARBA00022679"/>
    </source>
</evidence>
<dbReference type="Pfam" id="PF02518">
    <property type="entry name" value="HATPase_c"/>
    <property type="match status" value="1"/>
</dbReference>
<comment type="caution">
    <text evidence="8">The sequence shown here is derived from an EMBL/GenBank/DDBJ whole genome shotgun (WGS) entry which is preliminary data.</text>
</comment>
<dbReference type="InterPro" id="IPR003594">
    <property type="entry name" value="HATPase_dom"/>
</dbReference>
<dbReference type="InterPro" id="IPR004358">
    <property type="entry name" value="Sig_transdc_His_kin-like_C"/>
</dbReference>
<evidence type="ECO:0000256" key="3">
    <source>
        <dbReference type="ARBA" id="ARBA00022553"/>
    </source>
</evidence>
<evidence type="ECO:0000256" key="1">
    <source>
        <dbReference type="ARBA" id="ARBA00000085"/>
    </source>
</evidence>
<dbReference type="InterPro" id="IPR050351">
    <property type="entry name" value="BphY/WalK/GraS-like"/>
</dbReference>
<organism evidence="8 9">
    <name type="scientific">Pedobacter cryoconitis</name>
    <dbReference type="NCBI Taxonomy" id="188932"/>
    <lineage>
        <taxon>Bacteria</taxon>
        <taxon>Pseudomonadati</taxon>
        <taxon>Bacteroidota</taxon>
        <taxon>Sphingobacteriia</taxon>
        <taxon>Sphingobacteriales</taxon>
        <taxon>Sphingobacteriaceae</taxon>
        <taxon>Pedobacter</taxon>
    </lineage>
</organism>
<dbReference type="PROSITE" id="PS50109">
    <property type="entry name" value="HIS_KIN"/>
    <property type="match status" value="1"/>
</dbReference>
<dbReference type="EC" id="2.7.13.3" evidence="2"/>
<dbReference type="GO" id="GO:0030295">
    <property type="term" value="F:protein kinase activator activity"/>
    <property type="evidence" value="ECO:0007669"/>
    <property type="project" value="TreeGrafter"/>
</dbReference>
<dbReference type="Gene3D" id="3.30.565.10">
    <property type="entry name" value="Histidine kinase-like ATPase, C-terminal domain"/>
    <property type="match status" value="1"/>
</dbReference>
<dbReference type="SUPFAM" id="SSF47384">
    <property type="entry name" value="Homodimeric domain of signal transducing histidine kinase"/>
    <property type="match status" value="1"/>
</dbReference>
<dbReference type="InterPro" id="IPR003661">
    <property type="entry name" value="HisK_dim/P_dom"/>
</dbReference>
<dbReference type="FunFam" id="3.30.565.10:FF:000006">
    <property type="entry name" value="Sensor histidine kinase WalK"/>
    <property type="match status" value="1"/>
</dbReference>
<dbReference type="Pfam" id="PF00512">
    <property type="entry name" value="HisKA"/>
    <property type="match status" value="1"/>
</dbReference>
<dbReference type="EMBL" id="JACHCE010000001">
    <property type="protein sequence ID" value="MBB5634430.1"/>
    <property type="molecule type" value="Genomic_DNA"/>
</dbReference>
<dbReference type="Proteomes" id="UP000537204">
    <property type="component" value="Unassembled WGS sequence"/>
</dbReference>
<dbReference type="PANTHER" id="PTHR42878:SF15">
    <property type="entry name" value="BACTERIOPHYTOCHROME"/>
    <property type="match status" value="1"/>
</dbReference>
<feature type="coiled-coil region" evidence="6">
    <location>
        <begin position="104"/>
        <end position="152"/>
    </location>
</feature>
<evidence type="ECO:0000256" key="6">
    <source>
        <dbReference type="SAM" id="Coils"/>
    </source>
</evidence>
<name>A0A7W8ZIA5_9SPHI</name>